<reference evidence="3" key="2">
    <citation type="journal article" date="2023" name="IMA Fungus">
        <title>Comparative genomic study of the Penicillium genus elucidates a diverse pangenome and 15 lateral gene transfer events.</title>
        <authorList>
            <person name="Petersen C."/>
            <person name="Sorensen T."/>
            <person name="Nielsen M.R."/>
            <person name="Sondergaard T.E."/>
            <person name="Sorensen J.L."/>
            <person name="Fitzpatrick D.A."/>
            <person name="Frisvad J.C."/>
            <person name="Nielsen K.L."/>
        </authorList>
    </citation>
    <scope>NUCLEOTIDE SEQUENCE</scope>
    <source>
        <strain evidence="3">IBT 34128</strain>
    </source>
</reference>
<dbReference type="GeneID" id="81399640"/>
<organism evidence="3 4">
    <name type="scientific">Penicillium alfredii</name>
    <dbReference type="NCBI Taxonomy" id="1506179"/>
    <lineage>
        <taxon>Eukaryota</taxon>
        <taxon>Fungi</taxon>
        <taxon>Dikarya</taxon>
        <taxon>Ascomycota</taxon>
        <taxon>Pezizomycotina</taxon>
        <taxon>Eurotiomycetes</taxon>
        <taxon>Eurotiomycetidae</taxon>
        <taxon>Eurotiales</taxon>
        <taxon>Aspergillaceae</taxon>
        <taxon>Penicillium</taxon>
    </lineage>
</organism>
<feature type="region of interest" description="Disordered" evidence="1">
    <location>
        <begin position="1"/>
        <end position="128"/>
    </location>
</feature>
<name>A0A9W9EH83_9EURO</name>
<dbReference type="PANTHER" id="PTHR28244:SF1">
    <property type="entry name" value="RNA POLYMERASE I-SPECIFIC TRANSCRIPTION INITIATION FACTOR RRN11"/>
    <property type="match status" value="1"/>
</dbReference>
<feature type="domain" description="Extracellular mutant protein 11 C-terminal" evidence="2">
    <location>
        <begin position="364"/>
        <end position="504"/>
    </location>
</feature>
<dbReference type="RefSeq" id="XP_056506969.1">
    <property type="nucleotide sequence ID" value="XM_056660471.1"/>
</dbReference>
<dbReference type="GO" id="GO:0070860">
    <property type="term" value="C:RNA polymerase I core factor complex"/>
    <property type="evidence" value="ECO:0007669"/>
    <property type="project" value="TreeGrafter"/>
</dbReference>
<accession>A0A9W9EH83</accession>
<dbReference type="GO" id="GO:0001164">
    <property type="term" value="F:RNA polymerase I core promoter sequence-specific DNA binding"/>
    <property type="evidence" value="ECO:0007669"/>
    <property type="project" value="TreeGrafter"/>
</dbReference>
<dbReference type="InterPro" id="IPR053029">
    <property type="entry name" value="RNA_pol_I-specific_init_factor"/>
</dbReference>
<dbReference type="InterPro" id="IPR029178">
    <property type="entry name" value="Ecm11_C"/>
</dbReference>
<feature type="region of interest" description="Disordered" evidence="1">
    <location>
        <begin position="288"/>
        <end position="317"/>
    </location>
</feature>
<evidence type="ECO:0000256" key="1">
    <source>
        <dbReference type="SAM" id="MobiDB-lite"/>
    </source>
</evidence>
<keyword evidence="4" id="KW-1185">Reference proteome</keyword>
<dbReference type="Proteomes" id="UP001141434">
    <property type="component" value="Unassembled WGS sequence"/>
</dbReference>
<evidence type="ECO:0000313" key="3">
    <source>
        <dbReference type="EMBL" id="KAJ5081682.1"/>
    </source>
</evidence>
<dbReference type="PANTHER" id="PTHR28244">
    <property type="entry name" value="RNA POLYMERASE I-SPECIFIC TRANSCRIPTION INITIATION FACTOR RRN11"/>
    <property type="match status" value="1"/>
</dbReference>
<reference evidence="3" key="1">
    <citation type="submission" date="2022-11" db="EMBL/GenBank/DDBJ databases">
        <authorList>
            <person name="Petersen C."/>
        </authorList>
    </citation>
    <scope>NUCLEOTIDE SEQUENCE</scope>
    <source>
        <strain evidence="3">IBT 34128</strain>
    </source>
</reference>
<sequence>MGVGDYVHSKEAGPRATSETPSQSRQLRAEQAKVEVPAMKLVAPPAQPPNGHAISSDLQGPTNFQGQSLTPQPATQRDMFDTDVEAADDSTIAGTSVFGLDDNQSQAASSTNAAYANPDPPPAYPRQARRLYRASWYEGLGDKALKKAGFDSDDADDIGSPVTSSVSADDEKPDEANGWYVSHRHRSTDEPLSKRLENFWSASKRASAKAVDSARGDSRLPVAQNPVSDPRHGSWARCFLPLGPGRSQFPVVPPKPSLLDQLEISPTRNGDHATQAGRTLSMTAFQELSDDEDDSEDEMNQTLHTKSRRESGHSANAFDVTNLSNMEGDDDETILDPFSTSSITRRGRRNTVIHAKKRHFDEADYPPQLLYQKSFSELQAEPFDKAPTPVPPPAKSPAMPSNLPLVSDSQSPENTVSRLLSVGDQERRAYLSRLSVDEWEDCGDQIIDRFTHLLSEMKNFRRARRRTAAVFEAEVKRRHDQIEAQDSELSMKLNEMRTGGAEVLRGRNQ</sequence>
<feature type="compositionally biased region" description="Acidic residues" evidence="1">
    <location>
        <begin position="288"/>
        <end position="299"/>
    </location>
</feature>
<gene>
    <name evidence="3" type="ORF">NUU61_009946</name>
</gene>
<feature type="region of interest" description="Disordered" evidence="1">
    <location>
        <begin position="147"/>
        <end position="187"/>
    </location>
</feature>
<evidence type="ECO:0000259" key="2">
    <source>
        <dbReference type="Pfam" id="PF15463"/>
    </source>
</evidence>
<dbReference type="AlphaFoldDB" id="A0A9W9EH83"/>
<dbReference type="Pfam" id="PF15463">
    <property type="entry name" value="ECM11"/>
    <property type="match status" value="1"/>
</dbReference>
<protein>
    <recommendedName>
        <fullName evidence="2">Extracellular mutant protein 11 C-terminal domain-containing protein</fullName>
    </recommendedName>
</protein>
<dbReference type="GO" id="GO:0017025">
    <property type="term" value="F:TBP-class protein binding"/>
    <property type="evidence" value="ECO:0007669"/>
    <property type="project" value="TreeGrafter"/>
</dbReference>
<dbReference type="OrthoDB" id="2159786at2759"/>
<feature type="compositionally biased region" description="Low complexity" evidence="1">
    <location>
        <begin position="103"/>
        <end position="117"/>
    </location>
</feature>
<proteinExistence type="predicted"/>
<evidence type="ECO:0000313" key="4">
    <source>
        <dbReference type="Proteomes" id="UP001141434"/>
    </source>
</evidence>
<comment type="caution">
    <text evidence="3">The sequence shown here is derived from an EMBL/GenBank/DDBJ whole genome shotgun (WGS) entry which is preliminary data.</text>
</comment>
<feature type="compositionally biased region" description="Polar residues" evidence="1">
    <location>
        <begin position="17"/>
        <end position="26"/>
    </location>
</feature>
<feature type="compositionally biased region" description="Polar residues" evidence="1">
    <location>
        <begin position="56"/>
        <end position="75"/>
    </location>
</feature>
<dbReference type="GO" id="GO:0042790">
    <property type="term" value="P:nucleolar large rRNA transcription by RNA polymerase I"/>
    <property type="evidence" value="ECO:0007669"/>
    <property type="project" value="TreeGrafter"/>
</dbReference>
<dbReference type="EMBL" id="JAPMSZ010000012">
    <property type="protein sequence ID" value="KAJ5081682.1"/>
    <property type="molecule type" value="Genomic_DNA"/>
</dbReference>
<feature type="region of interest" description="Disordered" evidence="1">
    <location>
        <begin position="210"/>
        <end position="232"/>
    </location>
</feature>